<dbReference type="EMBL" id="MCOG01000176">
    <property type="protein sequence ID" value="ORY30077.1"/>
    <property type="molecule type" value="Genomic_DNA"/>
</dbReference>
<feature type="region of interest" description="Disordered" evidence="1">
    <location>
        <begin position="182"/>
        <end position="226"/>
    </location>
</feature>
<dbReference type="PANTHER" id="PTHR28617:SF1">
    <property type="entry name" value="CILIA- AND FLAGELLA-ASSOCIATED PROTEIN 77"/>
    <property type="match status" value="1"/>
</dbReference>
<dbReference type="OrthoDB" id="532484at2759"/>
<sequence>MSSTRQETRINDKTSNKKKVISPQEVYRNRRKVVLPSDKDPEYTYGDPTRPPSPFHKVISYHYYREFEKKQEENKQLELLHKKKLRHEHYERMAATANLLSNLSTKRVQKKEEEDPKNLFKMSKFSHAQPKVDSWWTVPPGSKTIAMMDEYDAHDATVHHPPPPLKRQNGQEITEEYKEYMEEIPKDHNNNDNNISSPPPEATATTQPEITEEVHDPQTQEITEDL</sequence>
<evidence type="ECO:0000313" key="3">
    <source>
        <dbReference type="Proteomes" id="UP000193920"/>
    </source>
</evidence>
<accession>A0A1Y2B6H4</accession>
<evidence type="ECO:0000313" key="2">
    <source>
        <dbReference type="EMBL" id="ORY30077.1"/>
    </source>
</evidence>
<proteinExistence type="predicted"/>
<evidence type="ECO:0000256" key="1">
    <source>
        <dbReference type="SAM" id="MobiDB-lite"/>
    </source>
</evidence>
<keyword evidence="3" id="KW-1185">Reference proteome</keyword>
<dbReference type="InterPro" id="IPR029147">
    <property type="entry name" value="CFAP77"/>
</dbReference>
<protein>
    <submittedName>
        <fullName evidence="2">Uncharacterized protein</fullName>
    </submittedName>
</protein>
<comment type="caution">
    <text evidence="2">The sequence shown here is derived from an EMBL/GenBank/DDBJ whole genome shotgun (WGS) entry which is preliminary data.</text>
</comment>
<feature type="compositionally biased region" description="Low complexity" evidence="1">
    <location>
        <begin position="191"/>
        <end position="209"/>
    </location>
</feature>
<dbReference type="PANTHER" id="PTHR28617">
    <property type="entry name" value="CILIA- AND FLAGELLA-ASSOCIATED PROTEIN 77"/>
    <property type="match status" value="1"/>
</dbReference>
<dbReference type="Proteomes" id="UP000193920">
    <property type="component" value="Unassembled WGS sequence"/>
</dbReference>
<dbReference type="STRING" id="1754190.A0A1Y2B6H4"/>
<reference evidence="2 3" key="1">
    <citation type="submission" date="2016-08" db="EMBL/GenBank/DDBJ databases">
        <title>A Parts List for Fungal Cellulosomes Revealed by Comparative Genomics.</title>
        <authorList>
            <consortium name="DOE Joint Genome Institute"/>
            <person name="Haitjema C.H."/>
            <person name="Gilmore S.P."/>
            <person name="Henske J.K."/>
            <person name="Solomon K.V."/>
            <person name="De Groot R."/>
            <person name="Kuo A."/>
            <person name="Mondo S.J."/>
            <person name="Salamov A.A."/>
            <person name="Labutti K."/>
            <person name="Zhao Z."/>
            <person name="Chiniquy J."/>
            <person name="Barry K."/>
            <person name="Brewer H.M."/>
            <person name="Purvine S.O."/>
            <person name="Wright A.T."/>
            <person name="Boxma B."/>
            <person name="Van Alen T."/>
            <person name="Hackstein J.H."/>
            <person name="Baker S.E."/>
            <person name="Grigoriev I.V."/>
            <person name="O'Malley M.A."/>
        </authorList>
    </citation>
    <scope>NUCLEOTIDE SEQUENCE [LARGE SCALE GENOMIC DNA]</scope>
    <source>
        <strain evidence="2 3">G1</strain>
    </source>
</reference>
<dbReference type="Pfam" id="PF14825">
    <property type="entry name" value="CFAP77"/>
    <property type="match status" value="1"/>
</dbReference>
<name>A0A1Y2B6H4_9FUNG</name>
<feature type="compositionally biased region" description="Basic and acidic residues" evidence="1">
    <location>
        <begin position="1"/>
        <end position="15"/>
    </location>
</feature>
<organism evidence="2 3">
    <name type="scientific">Neocallimastix californiae</name>
    <dbReference type="NCBI Taxonomy" id="1754190"/>
    <lineage>
        <taxon>Eukaryota</taxon>
        <taxon>Fungi</taxon>
        <taxon>Fungi incertae sedis</taxon>
        <taxon>Chytridiomycota</taxon>
        <taxon>Chytridiomycota incertae sedis</taxon>
        <taxon>Neocallimastigomycetes</taxon>
        <taxon>Neocallimastigales</taxon>
        <taxon>Neocallimastigaceae</taxon>
        <taxon>Neocallimastix</taxon>
    </lineage>
</organism>
<feature type="region of interest" description="Disordered" evidence="1">
    <location>
        <begin position="1"/>
        <end position="24"/>
    </location>
</feature>
<gene>
    <name evidence="2" type="ORF">LY90DRAFT_673887</name>
</gene>
<dbReference type="AlphaFoldDB" id="A0A1Y2B6H4"/>